<dbReference type="EMBL" id="JBHGVX010000002">
    <property type="protein sequence ID" value="KAL1799222.1"/>
    <property type="molecule type" value="Genomic_DNA"/>
</dbReference>
<dbReference type="GeneID" id="96083581"/>
<feature type="region of interest" description="Disordered" evidence="1">
    <location>
        <begin position="1"/>
        <end position="45"/>
    </location>
</feature>
<feature type="compositionally biased region" description="Polar residues" evidence="1">
    <location>
        <begin position="34"/>
        <end position="44"/>
    </location>
</feature>
<reference evidence="2 3" key="1">
    <citation type="submission" date="2024-09" db="EMBL/GenBank/DDBJ databases">
        <title>T2T genomes of carrot and Alternaria dauci and their utility for understanding host-pathogen interaction during carrot leaf blight disease.</title>
        <authorList>
            <person name="Liu W."/>
            <person name="Xu S."/>
            <person name="Ou C."/>
            <person name="Liu X."/>
            <person name="Zhuang F."/>
            <person name="Deng X.W."/>
        </authorList>
    </citation>
    <scope>NUCLEOTIDE SEQUENCE [LARGE SCALE GENOMIC DNA]</scope>
    <source>
        <strain evidence="2 3">A2016</strain>
    </source>
</reference>
<keyword evidence="3" id="KW-1185">Reference proteome</keyword>
<dbReference type="RefSeq" id="XP_069309806.1">
    <property type="nucleotide sequence ID" value="XM_069448514.1"/>
</dbReference>
<organism evidence="2 3">
    <name type="scientific">Alternaria dauci</name>
    <dbReference type="NCBI Taxonomy" id="48095"/>
    <lineage>
        <taxon>Eukaryota</taxon>
        <taxon>Fungi</taxon>
        <taxon>Dikarya</taxon>
        <taxon>Ascomycota</taxon>
        <taxon>Pezizomycotina</taxon>
        <taxon>Dothideomycetes</taxon>
        <taxon>Pleosporomycetidae</taxon>
        <taxon>Pleosporales</taxon>
        <taxon>Pleosporineae</taxon>
        <taxon>Pleosporaceae</taxon>
        <taxon>Alternaria</taxon>
        <taxon>Alternaria sect. Porri</taxon>
    </lineage>
</organism>
<protein>
    <submittedName>
        <fullName evidence="2">Uncharacterized protein</fullName>
    </submittedName>
</protein>
<evidence type="ECO:0000313" key="2">
    <source>
        <dbReference type="EMBL" id="KAL1799222.1"/>
    </source>
</evidence>
<dbReference type="Proteomes" id="UP001578633">
    <property type="component" value="Chromosome 2"/>
</dbReference>
<gene>
    <name evidence="2" type="ORF">ACET3X_003259</name>
</gene>
<evidence type="ECO:0000313" key="3">
    <source>
        <dbReference type="Proteomes" id="UP001578633"/>
    </source>
</evidence>
<sequence length="438" mass="50309">MQRPPSPMSMYIGSPSSKGKNKRAIDESPPATGRPQQPLTTDSNAPYILRSYQHRRRNVAAEIWGPEILSTTAPQASADTPAPKQPFSVYKAILRHPNLFFQFALRLPYPSIINLYAIDKEFHYRLNLYSVSLIHDYARYHAPLAGYIFSWVLYPRLCISDPMLRPMDGREWLARDVPGFRWVGMILWRQKIVHSILTILSLEGHRVPTSCEGALMKFWGLMELNTTKLRLSFLEDTDIWTDTDIISIQLFFVKLDMRFSDPILGNGVCQLGSLLLSQRSLETLWKVLSGKLKLNYDNTSDMVVKTYLNEDLDVEAHPWLEDEGDTGVPEEQWGLLRLEGWHEDGMPMMHAVDMVITEGVRRGLNVQQHYLDFVAYGWVDEKTGENVPIPRQLRRDKKVMLPSTGWPSKELRQSTIKKLDVRFGLSKEEDSNVMDLST</sequence>
<evidence type="ECO:0000256" key="1">
    <source>
        <dbReference type="SAM" id="MobiDB-lite"/>
    </source>
</evidence>
<name>A0ABR3URX6_9PLEO</name>
<accession>A0ABR3URX6</accession>
<comment type="caution">
    <text evidence="2">The sequence shown here is derived from an EMBL/GenBank/DDBJ whole genome shotgun (WGS) entry which is preliminary data.</text>
</comment>
<proteinExistence type="predicted"/>